<evidence type="ECO:0000313" key="2">
    <source>
        <dbReference type="Proteomes" id="UP000556843"/>
    </source>
</evidence>
<sequence>MTQNRTGPSGTPVPDRLPAKLRASARAHPLTCFFLLANGLSWVAWVPYILSQNGLGVWDYRFPAILGTTQVLGVLPGAYLGPIGAAFAMTALVDGRTGLRAWARRLWRWRVGGRWYAVTLLSVPAGMLLTGLAFSGGQIATPSAAALSAFVPMLVFQVITTGLAEEPGWRDFALPRLQSRFSPLRSAFVLGPLWGVWHFPLFLTEWGGYPEASWFRPLVFLGFCVAFNIVMSWVFNRTGQSVPLSMLMHVSVNTFASVMWTEMFPALDGELALVAMGSGATVAATVIVIATRGRLGYDPLPLLPSPDRCERASARHVGSDRTRTMIDS</sequence>
<accession>A0ACC7XUL7</accession>
<dbReference type="EMBL" id="JAANNW010000003">
    <property type="protein sequence ID" value="NUV73234.1"/>
    <property type="molecule type" value="Genomic_DNA"/>
</dbReference>
<reference evidence="1" key="1">
    <citation type="submission" date="2020-03" db="EMBL/GenBank/DDBJ databases">
        <title>Complete genome sequence of sixteen Streptomyces strains facilitates identification of candidate genes involved in plant growth-promotion in grain legumes and cereals.</title>
        <authorList>
            <person name="Gopalakrishnan S."/>
            <person name="Thakur V."/>
            <person name="Saxena R."/>
            <person name="Vadlamudi S."/>
            <person name="Purohit S."/>
            <person name="Kumar V."/>
            <person name="Rathore A."/>
            <person name="Chitikineni A."/>
            <person name="Varshney R.K."/>
        </authorList>
    </citation>
    <scope>NUCLEOTIDE SEQUENCE</scope>
    <source>
        <strain evidence="1">CAI-93</strain>
    </source>
</reference>
<name>A0ACC7XUL7_9ACTN</name>
<dbReference type="Proteomes" id="UP000556843">
    <property type="component" value="Unassembled WGS sequence"/>
</dbReference>
<keyword evidence="2" id="KW-1185">Reference proteome</keyword>
<protein>
    <submittedName>
        <fullName evidence="1">CPBP family intramembrane metalloprotease</fullName>
    </submittedName>
</protein>
<evidence type="ECO:0000313" key="1">
    <source>
        <dbReference type="EMBL" id="NUV73234.1"/>
    </source>
</evidence>
<keyword evidence="1" id="KW-0645">Protease</keyword>
<gene>
    <name evidence="1" type="ORF">G6W56_03385</name>
</gene>
<keyword evidence="1" id="KW-0482">Metalloprotease</keyword>
<proteinExistence type="predicted"/>
<comment type="caution">
    <text evidence="1">The sequence shown here is derived from an EMBL/GenBank/DDBJ whole genome shotgun (WGS) entry which is preliminary data.</text>
</comment>
<keyword evidence="1" id="KW-0378">Hydrolase</keyword>
<organism evidence="1 2">
    <name type="scientific">Streptomyces fungicidicus</name>
    <dbReference type="NCBI Taxonomy" id="68203"/>
    <lineage>
        <taxon>Bacteria</taxon>
        <taxon>Bacillati</taxon>
        <taxon>Actinomycetota</taxon>
        <taxon>Actinomycetes</taxon>
        <taxon>Kitasatosporales</taxon>
        <taxon>Streptomycetaceae</taxon>
        <taxon>Streptomyces</taxon>
    </lineage>
</organism>